<evidence type="ECO:0000256" key="6">
    <source>
        <dbReference type="ARBA" id="ARBA00022777"/>
    </source>
</evidence>
<proteinExistence type="predicted"/>
<feature type="transmembrane region" description="Helical" evidence="9">
    <location>
        <begin position="156"/>
        <end position="177"/>
    </location>
</feature>
<organism evidence="11 12">
    <name type="scientific">Dactylosporangium maewongense</name>
    <dbReference type="NCBI Taxonomy" id="634393"/>
    <lineage>
        <taxon>Bacteria</taxon>
        <taxon>Bacillati</taxon>
        <taxon>Actinomycetota</taxon>
        <taxon>Actinomycetes</taxon>
        <taxon>Micromonosporales</taxon>
        <taxon>Micromonosporaceae</taxon>
        <taxon>Dactylosporangium</taxon>
    </lineage>
</organism>
<evidence type="ECO:0000313" key="11">
    <source>
        <dbReference type="EMBL" id="GAA1501669.1"/>
    </source>
</evidence>
<feature type="domain" description="Histidine kinase/HSP90-like ATPase" evidence="10">
    <location>
        <begin position="329"/>
        <end position="418"/>
    </location>
</feature>
<accession>A0ABN1ZNW5</accession>
<dbReference type="Gene3D" id="3.30.565.10">
    <property type="entry name" value="Histidine kinase-like ATPase, C-terminal domain"/>
    <property type="match status" value="1"/>
</dbReference>
<dbReference type="Pfam" id="PF07730">
    <property type="entry name" value="HisKA_3"/>
    <property type="match status" value="1"/>
</dbReference>
<dbReference type="PANTHER" id="PTHR24421:SF10">
    <property type="entry name" value="NITRATE_NITRITE SENSOR PROTEIN NARQ"/>
    <property type="match status" value="1"/>
</dbReference>
<dbReference type="CDD" id="cd16917">
    <property type="entry name" value="HATPase_UhpB-NarQ-NarX-like"/>
    <property type="match status" value="1"/>
</dbReference>
<evidence type="ECO:0000256" key="9">
    <source>
        <dbReference type="SAM" id="Phobius"/>
    </source>
</evidence>
<reference evidence="11 12" key="1">
    <citation type="journal article" date="2019" name="Int. J. Syst. Evol. Microbiol.">
        <title>The Global Catalogue of Microorganisms (GCM) 10K type strain sequencing project: providing services to taxonomists for standard genome sequencing and annotation.</title>
        <authorList>
            <consortium name="The Broad Institute Genomics Platform"/>
            <consortium name="The Broad Institute Genome Sequencing Center for Infectious Disease"/>
            <person name="Wu L."/>
            <person name="Ma J."/>
        </authorList>
    </citation>
    <scope>NUCLEOTIDE SEQUENCE [LARGE SCALE GENOMIC DNA]</scope>
    <source>
        <strain evidence="11 12">JCM 15933</strain>
    </source>
</reference>
<feature type="transmembrane region" description="Helical" evidence="9">
    <location>
        <begin position="103"/>
        <end position="136"/>
    </location>
</feature>
<gene>
    <name evidence="11" type="ORF">GCM10009827_011840</name>
</gene>
<dbReference type="Pfam" id="PF13796">
    <property type="entry name" value="Sensor"/>
    <property type="match status" value="1"/>
</dbReference>
<dbReference type="EC" id="2.7.13.3" evidence="2"/>
<evidence type="ECO:0000259" key="10">
    <source>
        <dbReference type="SMART" id="SM00387"/>
    </source>
</evidence>
<dbReference type="Pfam" id="PF02518">
    <property type="entry name" value="HATPase_c"/>
    <property type="match status" value="1"/>
</dbReference>
<keyword evidence="9" id="KW-0472">Membrane</keyword>
<keyword evidence="9" id="KW-1133">Transmembrane helix</keyword>
<dbReference type="PANTHER" id="PTHR24421">
    <property type="entry name" value="NITRATE/NITRITE SENSOR PROTEIN NARX-RELATED"/>
    <property type="match status" value="1"/>
</dbReference>
<keyword evidence="3" id="KW-0597">Phosphoprotein</keyword>
<keyword evidence="9" id="KW-0812">Transmembrane</keyword>
<feature type="transmembrane region" description="Helical" evidence="9">
    <location>
        <begin position="37"/>
        <end position="56"/>
    </location>
</feature>
<dbReference type="InterPro" id="IPR036890">
    <property type="entry name" value="HATPase_C_sf"/>
</dbReference>
<dbReference type="InterPro" id="IPR011712">
    <property type="entry name" value="Sig_transdc_His_kin_sub3_dim/P"/>
</dbReference>
<evidence type="ECO:0000256" key="8">
    <source>
        <dbReference type="ARBA" id="ARBA00023012"/>
    </source>
</evidence>
<dbReference type="InterPro" id="IPR025828">
    <property type="entry name" value="Put_sensor_dom"/>
</dbReference>
<name>A0ABN1ZNW5_9ACTN</name>
<evidence type="ECO:0000256" key="4">
    <source>
        <dbReference type="ARBA" id="ARBA00022679"/>
    </source>
</evidence>
<keyword evidence="7" id="KW-0067">ATP-binding</keyword>
<dbReference type="InterPro" id="IPR050482">
    <property type="entry name" value="Sensor_HK_TwoCompSys"/>
</dbReference>
<evidence type="ECO:0000313" key="12">
    <source>
        <dbReference type="Proteomes" id="UP001501470"/>
    </source>
</evidence>
<keyword evidence="8" id="KW-0902">Two-component regulatory system</keyword>
<protein>
    <recommendedName>
        <fullName evidence="2">histidine kinase</fullName>
        <ecNumber evidence="2">2.7.13.3</ecNumber>
    </recommendedName>
</protein>
<keyword evidence="5" id="KW-0547">Nucleotide-binding</keyword>
<evidence type="ECO:0000256" key="5">
    <source>
        <dbReference type="ARBA" id="ARBA00022741"/>
    </source>
</evidence>
<evidence type="ECO:0000256" key="7">
    <source>
        <dbReference type="ARBA" id="ARBA00022840"/>
    </source>
</evidence>
<dbReference type="InterPro" id="IPR003594">
    <property type="entry name" value="HATPase_dom"/>
</dbReference>
<dbReference type="SMART" id="SM00387">
    <property type="entry name" value="HATPase_c"/>
    <property type="match status" value="1"/>
</dbReference>
<evidence type="ECO:0000256" key="3">
    <source>
        <dbReference type="ARBA" id="ARBA00022553"/>
    </source>
</evidence>
<dbReference type="Gene3D" id="1.20.5.1930">
    <property type="match status" value="1"/>
</dbReference>
<evidence type="ECO:0000256" key="2">
    <source>
        <dbReference type="ARBA" id="ARBA00012438"/>
    </source>
</evidence>
<keyword evidence="12" id="KW-1185">Reference proteome</keyword>
<dbReference type="Proteomes" id="UP001501470">
    <property type="component" value="Unassembled WGS sequence"/>
</dbReference>
<evidence type="ECO:0000256" key="1">
    <source>
        <dbReference type="ARBA" id="ARBA00000085"/>
    </source>
</evidence>
<dbReference type="SUPFAM" id="SSF55874">
    <property type="entry name" value="ATPase domain of HSP90 chaperone/DNA topoisomerase II/histidine kinase"/>
    <property type="match status" value="1"/>
</dbReference>
<sequence>MMRKIMGSVRPLAYLATAPIAGVAGFVWSIAATVVVTLLAVTQLGGPAFLGAAWVTRALASVERRRAGWVLGAPIAAPYVPVAGAWRSRVAGVAAQPATWRDLAWLVVLFPLGLACGVAGLVVAIVDLGSIVAPLWAWGVPNPHAPWPMKPLMTTVPGRFGLTVVGLALLPVAAWFVRTLATGLARLASALLAPGEHRRLVERAARLAETRRRVVDAQAAELRRIERDLHDGAQARIVAAGMTLALAARKLRTDGDAAPDVALARRQLDDALAELRRLVRGIHPPILTDRGLHAALAALAGDSPFPVTLGGSLGGSSGGSLGDERYPAAVESAAYFVVAEGLTNAAKHASASTGAVDIRRTGDTVHVTVTDDGRGGADPTGTGLDGLRRRVEALDGTLTLSSPPGGPTVLHAELPCAS</sequence>
<comment type="caution">
    <text evidence="11">The sequence shown here is derived from an EMBL/GenBank/DDBJ whole genome shotgun (WGS) entry which is preliminary data.</text>
</comment>
<feature type="transmembrane region" description="Helical" evidence="9">
    <location>
        <begin position="12"/>
        <end position="31"/>
    </location>
</feature>
<comment type="catalytic activity">
    <reaction evidence="1">
        <text>ATP + protein L-histidine = ADP + protein N-phospho-L-histidine.</text>
        <dbReference type="EC" id="2.7.13.3"/>
    </reaction>
</comment>
<dbReference type="GO" id="GO:0016301">
    <property type="term" value="F:kinase activity"/>
    <property type="evidence" value="ECO:0007669"/>
    <property type="project" value="UniProtKB-KW"/>
</dbReference>
<keyword evidence="4" id="KW-0808">Transferase</keyword>
<keyword evidence="6 11" id="KW-0418">Kinase</keyword>
<dbReference type="EMBL" id="BAAAQD010000001">
    <property type="protein sequence ID" value="GAA1501669.1"/>
    <property type="molecule type" value="Genomic_DNA"/>
</dbReference>